<dbReference type="InterPro" id="IPR008257">
    <property type="entry name" value="Pept_M19"/>
</dbReference>
<reference evidence="1 2" key="1">
    <citation type="submission" date="2013-04" db="EMBL/GenBank/DDBJ databases">
        <title>The Genome Sequence of Parabacteroides gordonii DSM 23371.</title>
        <authorList>
            <consortium name="The Broad Institute Genomics Platform"/>
            <person name="Earl A."/>
            <person name="Ward D."/>
            <person name="Feldgarden M."/>
            <person name="Gevers D."/>
            <person name="Martens E."/>
            <person name="Sakamoto M."/>
            <person name="Benno Y."/>
            <person name="Suzuki N."/>
            <person name="Matsunaga N."/>
            <person name="Koshihara K."/>
            <person name="Seki M."/>
            <person name="Komiya H."/>
            <person name="Walker B."/>
            <person name="Young S."/>
            <person name="Zeng Q."/>
            <person name="Gargeya S."/>
            <person name="Fitzgerald M."/>
            <person name="Haas B."/>
            <person name="Abouelleil A."/>
            <person name="Allen A.W."/>
            <person name="Alvarado L."/>
            <person name="Arachchi H.M."/>
            <person name="Berlin A.M."/>
            <person name="Chapman S.B."/>
            <person name="Gainer-Dewar J."/>
            <person name="Goldberg J."/>
            <person name="Griggs A."/>
            <person name="Gujja S."/>
            <person name="Hansen M."/>
            <person name="Howarth C."/>
            <person name="Imamovic A."/>
            <person name="Ireland A."/>
            <person name="Larimer J."/>
            <person name="McCowan C."/>
            <person name="Murphy C."/>
            <person name="Pearson M."/>
            <person name="Poon T.W."/>
            <person name="Priest M."/>
            <person name="Roberts A."/>
            <person name="Saif S."/>
            <person name="Shea T."/>
            <person name="Sisk P."/>
            <person name="Sykes S."/>
            <person name="Wortman J."/>
            <person name="Nusbaum C."/>
            <person name="Birren B."/>
        </authorList>
    </citation>
    <scope>NUCLEOTIDE SEQUENCE [LARGE SCALE GENOMIC DNA]</scope>
    <source>
        <strain evidence="1 2">MS-1</strain>
    </source>
</reference>
<evidence type="ECO:0000313" key="1">
    <source>
        <dbReference type="EMBL" id="KKB55151.1"/>
    </source>
</evidence>
<comment type="caution">
    <text evidence="1">The sequence shown here is derived from an EMBL/GenBank/DDBJ whole genome shotgun (WGS) entry which is preliminary data.</text>
</comment>
<dbReference type="InterPro" id="IPR032466">
    <property type="entry name" value="Metal_Hydrolase"/>
</dbReference>
<dbReference type="InterPro" id="IPR011697">
    <property type="entry name" value="Peptidase_C26"/>
</dbReference>
<dbReference type="AlphaFoldDB" id="A0A0F5JBA3"/>
<dbReference type="Pfam" id="PF01244">
    <property type="entry name" value="Peptidase_M19"/>
    <property type="match status" value="1"/>
</dbReference>
<dbReference type="InterPro" id="IPR029062">
    <property type="entry name" value="Class_I_gatase-like"/>
</dbReference>
<dbReference type="PANTHER" id="PTHR10443">
    <property type="entry name" value="MICROSOMAL DIPEPTIDASE"/>
    <property type="match status" value="1"/>
</dbReference>
<name>A0A0F5JBA3_9BACT</name>
<dbReference type="PROSITE" id="PS51365">
    <property type="entry name" value="RENAL_DIPEPTIDASE_2"/>
    <property type="match status" value="1"/>
</dbReference>
<dbReference type="SUPFAM" id="SSF51556">
    <property type="entry name" value="Metallo-dependent hydrolases"/>
    <property type="match status" value="1"/>
</dbReference>
<evidence type="ECO:0000313" key="2">
    <source>
        <dbReference type="Proteomes" id="UP000033035"/>
    </source>
</evidence>
<dbReference type="Gene3D" id="3.40.50.880">
    <property type="match status" value="1"/>
</dbReference>
<dbReference type="GO" id="GO:0070573">
    <property type="term" value="F:metallodipeptidase activity"/>
    <property type="evidence" value="ECO:0007669"/>
    <property type="project" value="InterPro"/>
</dbReference>
<dbReference type="Proteomes" id="UP000033035">
    <property type="component" value="Unassembled WGS sequence"/>
</dbReference>
<organism evidence="1 2">
    <name type="scientific">Parabacteroides gordonii MS-1 = DSM 23371</name>
    <dbReference type="NCBI Taxonomy" id="1203610"/>
    <lineage>
        <taxon>Bacteria</taxon>
        <taxon>Pseudomonadati</taxon>
        <taxon>Bacteroidota</taxon>
        <taxon>Bacteroidia</taxon>
        <taxon>Bacteroidales</taxon>
        <taxon>Tannerellaceae</taxon>
        <taxon>Parabacteroides</taxon>
    </lineage>
</organism>
<dbReference type="Pfam" id="PF07722">
    <property type="entry name" value="Peptidase_C26"/>
    <property type="match status" value="1"/>
</dbReference>
<dbReference type="Gene3D" id="3.20.20.140">
    <property type="entry name" value="Metal-dependent hydrolases"/>
    <property type="match status" value="1"/>
</dbReference>
<keyword evidence="2" id="KW-1185">Reference proteome</keyword>
<dbReference type="STRING" id="1203610.HMPREF1536_02605"/>
<dbReference type="SUPFAM" id="SSF52317">
    <property type="entry name" value="Class I glutamine amidotransferase-like"/>
    <property type="match status" value="1"/>
</dbReference>
<proteinExistence type="predicted"/>
<dbReference type="PROSITE" id="PS51273">
    <property type="entry name" value="GATASE_TYPE_1"/>
    <property type="match status" value="1"/>
</dbReference>
<dbReference type="CDD" id="cd01745">
    <property type="entry name" value="GATase1_2"/>
    <property type="match status" value="1"/>
</dbReference>
<gene>
    <name evidence="1" type="ORF">HMPREF1536_02605</name>
</gene>
<dbReference type="HOGENOM" id="CLU_466806_0_0_10"/>
<dbReference type="CDD" id="cd01301">
    <property type="entry name" value="rDP_like"/>
    <property type="match status" value="1"/>
</dbReference>
<dbReference type="PATRIC" id="fig|1203610.3.peg.2675"/>
<sequence length="592" mass="65483">MNMQVRRPSLEALYREVDNFTPKKEKPQPPRIGISSNRKDGLSCIAETYVQSVLQAGGAPVLIPVITDIEAITAIVSGLDGLLISGGGDMNPLYVSEEPVPQLQDVDTFRDEFDLILLRLATNRQLPVMGICRGHQIINVAFGGSVYQDIYSQHEGKLIKHSQTLSREYASHSVRITDPTSRLFEILKKETNVLVNSFHHQAIKEVAPEFRETAVAPDGINEAMEHPEKEIFSVQWHPEAMASNGDELMQELFKHHVEAARLFKEAKRIHQRNVILDSHTDTPMIFPGQFNLGEKEGGKVNLPLMEEGLVDAAIMVAYIPQGKRDDASLHQATDFAINRLNEIHRQMEINRGRMNIAHTPQEVWVTKDAGKKAIMLGIENGYAIGKDLGNIARFKKLGVSYITLCHNGSNDICDSARGEAEWGGLSPFGKEVVAEMNRLGIMVDVSHAAESTFYDALELSQLPIIASHSSARALCNHPRNLTDDQLKALAAKQGVVQICLYKGFINEDAEKASLTDAVRHINHIVNLIGINHVGIGSDFDGDGELIGCRASNELINITVRLLKEGYSENDIAKIWGGNLLRVMSRVQTAYNG</sequence>
<protein>
    <submittedName>
        <fullName evidence="1">Uncharacterized protein</fullName>
    </submittedName>
</protein>
<dbReference type="EMBL" id="AQHW01000015">
    <property type="protein sequence ID" value="KKB55151.1"/>
    <property type="molecule type" value="Genomic_DNA"/>
</dbReference>
<dbReference type="PANTHER" id="PTHR10443:SF12">
    <property type="entry name" value="DIPEPTIDASE"/>
    <property type="match status" value="1"/>
</dbReference>
<accession>A0A0F5JBA3</accession>
<dbReference type="GO" id="GO:0006508">
    <property type="term" value="P:proteolysis"/>
    <property type="evidence" value="ECO:0007669"/>
    <property type="project" value="InterPro"/>
</dbReference>